<feature type="signal peptide" evidence="1">
    <location>
        <begin position="1"/>
        <end position="22"/>
    </location>
</feature>
<dbReference type="RefSeq" id="WP_175557816.1">
    <property type="nucleotide sequence ID" value="NZ_FOVW01000001.1"/>
</dbReference>
<dbReference type="InterPro" id="IPR045921">
    <property type="entry name" value="DUF6340"/>
</dbReference>
<proteinExistence type="predicted"/>
<keyword evidence="1" id="KW-0732">Signal</keyword>
<dbReference type="Proteomes" id="UP000199564">
    <property type="component" value="Unassembled WGS sequence"/>
</dbReference>
<evidence type="ECO:0000313" key="3">
    <source>
        <dbReference type="Proteomes" id="UP000199564"/>
    </source>
</evidence>
<protein>
    <recommendedName>
        <fullName evidence="4">Tetratricopeptide repeat-containing protein</fullName>
    </recommendedName>
</protein>
<dbReference type="STRING" id="226506.SAMN04488519_10163"/>
<sequence>MFKSFKQVSFFLVISLAILSMSCSKSVTLTRLTPAPINVPSSVQTIVIVDRTKPQNEMVNVIEGLITGEMPFEVRNSIEATLATLQQQLNTSPRYQIKRANQRLTGGMFGQVFPQPLDWFTIERLCEQYQADAVLALENFNSDFITTEKEAIIKKTVGEGKDAQTVEVKGLRLEGVANVSAGFRLYDPQNKTIVDQQRFQKTNTWTAEAETKTQALAMLIAKADATRIVGELAGSGYAYKIAPMFISISREYFRKSKTQPALENGNRFAEVGKWEEAIQTWEEGIVGADYKTSAKLLYNIAVGYEVLGSLHMAHDYASQAYTQYGLKKGRNYAQMLSAEIRNQELLENQMRVESK</sequence>
<organism evidence="2 3">
    <name type="scientific">Algoriphagus ornithinivorans</name>
    <dbReference type="NCBI Taxonomy" id="226506"/>
    <lineage>
        <taxon>Bacteria</taxon>
        <taxon>Pseudomonadati</taxon>
        <taxon>Bacteroidota</taxon>
        <taxon>Cytophagia</taxon>
        <taxon>Cytophagales</taxon>
        <taxon>Cyclobacteriaceae</taxon>
        <taxon>Algoriphagus</taxon>
    </lineage>
</organism>
<name>A0A1I5A987_9BACT</name>
<dbReference type="AlphaFoldDB" id="A0A1I5A987"/>
<accession>A0A1I5A987</accession>
<evidence type="ECO:0000256" key="1">
    <source>
        <dbReference type="SAM" id="SignalP"/>
    </source>
</evidence>
<reference evidence="3" key="1">
    <citation type="submission" date="2016-10" db="EMBL/GenBank/DDBJ databases">
        <authorList>
            <person name="Varghese N."/>
            <person name="Submissions S."/>
        </authorList>
    </citation>
    <scope>NUCLEOTIDE SEQUENCE [LARGE SCALE GENOMIC DNA]</scope>
    <source>
        <strain evidence="3">DSM 15282</strain>
    </source>
</reference>
<dbReference type="Pfam" id="PF19867">
    <property type="entry name" value="DUF6340"/>
    <property type="match status" value="1"/>
</dbReference>
<gene>
    <name evidence="2" type="ORF">SAMN04488519_10163</name>
</gene>
<dbReference type="EMBL" id="FOVW01000001">
    <property type="protein sequence ID" value="SFN58993.1"/>
    <property type="molecule type" value="Genomic_DNA"/>
</dbReference>
<keyword evidence="3" id="KW-1185">Reference proteome</keyword>
<feature type="chain" id="PRO_5011504810" description="Tetratricopeptide repeat-containing protein" evidence="1">
    <location>
        <begin position="23"/>
        <end position="355"/>
    </location>
</feature>
<evidence type="ECO:0008006" key="4">
    <source>
        <dbReference type="Google" id="ProtNLM"/>
    </source>
</evidence>
<evidence type="ECO:0000313" key="2">
    <source>
        <dbReference type="EMBL" id="SFN58993.1"/>
    </source>
</evidence>
<dbReference type="PROSITE" id="PS51257">
    <property type="entry name" value="PROKAR_LIPOPROTEIN"/>
    <property type="match status" value="1"/>
</dbReference>